<dbReference type="Pfam" id="PF00386">
    <property type="entry name" value="C1q"/>
    <property type="match status" value="1"/>
</dbReference>
<evidence type="ECO:0000256" key="1">
    <source>
        <dbReference type="ARBA" id="ARBA00004613"/>
    </source>
</evidence>
<dbReference type="AlphaFoldDB" id="A0A673GB19"/>
<feature type="domain" description="C1q" evidence="4">
    <location>
        <begin position="1"/>
        <end position="100"/>
    </location>
</feature>
<keyword evidence="6" id="KW-1185">Reference proteome</keyword>
<dbReference type="GO" id="GO:0005576">
    <property type="term" value="C:extracellular region"/>
    <property type="evidence" value="ECO:0007669"/>
    <property type="project" value="UniProtKB-SubCell"/>
</dbReference>
<dbReference type="PROSITE" id="PS50871">
    <property type="entry name" value="C1Q"/>
    <property type="match status" value="1"/>
</dbReference>
<organism evidence="5 6">
    <name type="scientific">Sinocyclocheilus rhinocerous</name>
    <dbReference type="NCBI Taxonomy" id="307959"/>
    <lineage>
        <taxon>Eukaryota</taxon>
        <taxon>Metazoa</taxon>
        <taxon>Chordata</taxon>
        <taxon>Craniata</taxon>
        <taxon>Vertebrata</taxon>
        <taxon>Euteleostomi</taxon>
        <taxon>Actinopterygii</taxon>
        <taxon>Neopterygii</taxon>
        <taxon>Teleostei</taxon>
        <taxon>Ostariophysi</taxon>
        <taxon>Cypriniformes</taxon>
        <taxon>Cyprinidae</taxon>
        <taxon>Cyprininae</taxon>
        <taxon>Sinocyclocheilus</taxon>
    </lineage>
</organism>
<keyword evidence="2" id="KW-0964">Secreted</keyword>
<sequence>DATYLSIFTAPLKGAYMFSFSVYGHANPSTPSTVSIVKNGEKVVIAHGHQDQYSVNSSKGVVLILEVGDVVYVRLWSKRWIYDDQSNHNTFSGYLLFPLR</sequence>
<dbReference type="SMART" id="SM00110">
    <property type="entry name" value="C1Q"/>
    <property type="match status" value="1"/>
</dbReference>
<dbReference type="Ensembl" id="ENSSRHT00000013077.1">
    <property type="protein sequence ID" value="ENSSRHP00000012618.1"/>
    <property type="gene ID" value="ENSSRHG00000007206.1"/>
</dbReference>
<dbReference type="SUPFAM" id="SSF49842">
    <property type="entry name" value="TNF-like"/>
    <property type="match status" value="1"/>
</dbReference>
<dbReference type="Gene3D" id="2.60.120.40">
    <property type="match status" value="1"/>
</dbReference>
<dbReference type="Proteomes" id="UP000472270">
    <property type="component" value="Unassembled WGS sequence"/>
</dbReference>
<evidence type="ECO:0000259" key="4">
    <source>
        <dbReference type="PROSITE" id="PS50871"/>
    </source>
</evidence>
<comment type="subcellular location">
    <subcellularLocation>
        <location evidence="1">Secreted</location>
    </subcellularLocation>
</comment>
<name>A0A673GB19_9TELE</name>
<keyword evidence="3" id="KW-0732">Signal</keyword>
<protein>
    <recommendedName>
        <fullName evidence="4">C1q domain-containing protein</fullName>
    </recommendedName>
</protein>
<dbReference type="PANTHER" id="PTHR22923">
    <property type="entry name" value="CEREBELLIN-RELATED"/>
    <property type="match status" value="1"/>
</dbReference>
<reference evidence="5" key="2">
    <citation type="submission" date="2025-09" db="UniProtKB">
        <authorList>
            <consortium name="Ensembl"/>
        </authorList>
    </citation>
    <scope>IDENTIFICATION</scope>
</reference>
<evidence type="ECO:0000313" key="6">
    <source>
        <dbReference type="Proteomes" id="UP000472270"/>
    </source>
</evidence>
<dbReference type="PANTHER" id="PTHR22923:SF102">
    <property type="entry name" value="CEREBELLIN 13-RELATED"/>
    <property type="match status" value="1"/>
</dbReference>
<evidence type="ECO:0000313" key="5">
    <source>
        <dbReference type="Ensembl" id="ENSSRHP00000012618.1"/>
    </source>
</evidence>
<dbReference type="InterPro" id="IPR050822">
    <property type="entry name" value="Cerebellin_Synaptic_Org"/>
</dbReference>
<accession>A0A673GB19</accession>
<proteinExistence type="predicted"/>
<evidence type="ECO:0000256" key="2">
    <source>
        <dbReference type="ARBA" id="ARBA00022525"/>
    </source>
</evidence>
<dbReference type="InterPro" id="IPR001073">
    <property type="entry name" value="C1q_dom"/>
</dbReference>
<dbReference type="InterPro" id="IPR008983">
    <property type="entry name" value="Tumour_necrosis_fac-like_dom"/>
</dbReference>
<reference evidence="5" key="1">
    <citation type="submission" date="2025-08" db="UniProtKB">
        <authorList>
            <consortium name="Ensembl"/>
        </authorList>
    </citation>
    <scope>IDENTIFICATION</scope>
</reference>
<evidence type="ECO:0000256" key="3">
    <source>
        <dbReference type="ARBA" id="ARBA00022729"/>
    </source>
</evidence>
<dbReference type="PRINTS" id="PR00007">
    <property type="entry name" value="COMPLEMNTC1Q"/>
</dbReference>